<evidence type="ECO:0000256" key="8">
    <source>
        <dbReference type="ARBA" id="ARBA00023180"/>
    </source>
</evidence>
<dbReference type="Gene3D" id="2.60.40.10">
    <property type="entry name" value="Immunoglobulins"/>
    <property type="match status" value="2"/>
</dbReference>
<dbReference type="Pfam" id="PF07678">
    <property type="entry name" value="TED_complement"/>
    <property type="match status" value="1"/>
</dbReference>
<keyword evidence="7" id="KW-1015">Disulfide bond</keyword>
<evidence type="ECO:0000256" key="3">
    <source>
        <dbReference type="ARBA" id="ARBA00022525"/>
    </source>
</evidence>
<dbReference type="Pfam" id="PF00207">
    <property type="entry name" value="A2M"/>
    <property type="match status" value="1"/>
</dbReference>
<dbReference type="SMART" id="SM01359">
    <property type="entry name" value="A2M_N_2"/>
    <property type="match status" value="1"/>
</dbReference>
<accession>A0AAD1TGL4</accession>
<feature type="chain" id="PRO_5041903794" evidence="9">
    <location>
        <begin position="21"/>
        <end position="1446"/>
    </location>
</feature>
<dbReference type="GO" id="GO:0004867">
    <property type="term" value="F:serine-type endopeptidase inhibitor activity"/>
    <property type="evidence" value="ECO:0007669"/>
    <property type="project" value="UniProtKB-KW"/>
</dbReference>
<dbReference type="SMART" id="SM01361">
    <property type="entry name" value="A2M_recep"/>
    <property type="match status" value="1"/>
</dbReference>
<proteinExistence type="inferred from homology"/>
<dbReference type="InterPro" id="IPR047565">
    <property type="entry name" value="Alpha-macroglob_thiol-ester_cl"/>
</dbReference>
<evidence type="ECO:0000259" key="11">
    <source>
        <dbReference type="SMART" id="SM01360"/>
    </source>
</evidence>
<dbReference type="Pfam" id="PF07677">
    <property type="entry name" value="A2M_recep"/>
    <property type="match status" value="1"/>
</dbReference>
<feature type="domain" description="Alpha-macroglobulin receptor-binding" evidence="12">
    <location>
        <begin position="1342"/>
        <end position="1429"/>
    </location>
</feature>
<evidence type="ECO:0000256" key="4">
    <source>
        <dbReference type="ARBA" id="ARBA00022690"/>
    </source>
</evidence>
<dbReference type="InterPro" id="IPR011626">
    <property type="entry name" value="Alpha-macroglobulin_TED"/>
</dbReference>
<dbReference type="InterPro" id="IPR041555">
    <property type="entry name" value="MG3"/>
</dbReference>
<protein>
    <submittedName>
        <fullName evidence="13">Alpha-2-macroglobulin 1</fullName>
    </submittedName>
</protein>
<gene>
    <name evidence="13" type="ORF">PECUL_23A012680</name>
</gene>
<dbReference type="Proteomes" id="UP001295444">
    <property type="component" value="Chromosome 11"/>
</dbReference>
<dbReference type="InterPro" id="IPR001599">
    <property type="entry name" value="Macroglobln_a2"/>
</dbReference>
<comment type="similarity">
    <text evidence="2">Belongs to the protease inhibitor I39 (alpha-2-macroglobulin) family.</text>
</comment>
<evidence type="ECO:0000256" key="9">
    <source>
        <dbReference type="SAM" id="SignalP"/>
    </source>
</evidence>
<keyword evidence="14" id="KW-1185">Reference proteome</keyword>
<dbReference type="InterPro" id="IPR019742">
    <property type="entry name" value="MacrogloblnA2_CS"/>
</dbReference>
<keyword evidence="6" id="KW-0722">Serine protease inhibitor</keyword>
<evidence type="ECO:0000256" key="2">
    <source>
        <dbReference type="ARBA" id="ARBA00010952"/>
    </source>
</evidence>
<dbReference type="FunFam" id="2.60.40.1930:FF:000001">
    <property type="entry name" value="CD109 isoform 3"/>
    <property type="match status" value="1"/>
</dbReference>
<dbReference type="Gene3D" id="2.20.130.20">
    <property type="match status" value="1"/>
</dbReference>
<dbReference type="FunFam" id="1.50.10.20:FF:000001">
    <property type="entry name" value="CD109 isoform 1"/>
    <property type="match status" value="1"/>
</dbReference>
<dbReference type="InterPro" id="IPR008930">
    <property type="entry name" value="Terpenoid_cyclase/PrenylTrfase"/>
</dbReference>
<dbReference type="InterPro" id="IPR013783">
    <property type="entry name" value="Ig-like_fold"/>
</dbReference>
<evidence type="ECO:0000256" key="6">
    <source>
        <dbReference type="ARBA" id="ARBA00022900"/>
    </source>
</evidence>
<dbReference type="SMART" id="SM01419">
    <property type="entry name" value="Thiol-ester_cl"/>
    <property type="match status" value="1"/>
</dbReference>
<reference evidence="13" key="1">
    <citation type="submission" date="2022-03" db="EMBL/GenBank/DDBJ databases">
        <authorList>
            <person name="Alioto T."/>
            <person name="Alioto T."/>
            <person name="Gomez Garrido J."/>
        </authorList>
    </citation>
    <scope>NUCLEOTIDE SEQUENCE</scope>
</reference>
<comment type="subcellular location">
    <subcellularLocation>
        <location evidence="1">Secreted</location>
    </subcellularLocation>
</comment>
<evidence type="ECO:0000313" key="14">
    <source>
        <dbReference type="Proteomes" id="UP001295444"/>
    </source>
</evidence>
<keyword evidence="4" id="KW-0646">Protease inhibitor</keyword>
<dbReference type="InterPro" id="IPR011625">
    <property type="entry name" value="A2M_N_BRD"/>
</dbReference>
<dbReference type="SMART" id="SM01360">
    <property type="entry name" value="A2M"/>
    <property type="match status" value="1"/>
</dbReference>
<dbReference type="Pfam" id="PF17791">
    <property type="entry name" value="MG3"/>
    <property type="match status" value="1"/>
</dbReference>
<name>A0AAD1TGL4_PELCU</name>
<evidence type="ECO:0000256" key="5">
    <source>
        <dbReference type="ARBA" id="ARBA00022729"/>
    </source>
</evidence>
<evidence type="ECO:0000259" key="10">
    <source>
        <dbReference type="SMART" id="SM01359"/>
    </source>
</evidence>
<dbReference type="GO" id="GO:0005615">
    <property type="term" value="C:extracellular space"/>
    <property type="evidence" value="ECO:0007669"/>
    <property type="project" value="InterPro"/>
</dbReference>
<evidence type="ECO:0000256" key="1">
    <source>
        <dbReference type="ARBA" id="ARBA00004613"/>
    </source>
</evidence>
<keyword evidence="5 9" id="KW-0732">Signal</keyword>
<dbReference type="Gene3D" id="2.60.120.1540">
    <property type="match status" value="1"/>
</dbReference>
<feature type="domain" description="Alpha-2-macroglobulin bait region" evidence="10">
    <location>
        <begin position="449"/>
        <end position="602"/>
    </location>
</feature>
<dbReference type="PANTHER" id="PTHR11412:SF181">
    <property type="entry name" value="ALPHA-2-MACROGLOBULIN-LIKE PROTEIN 1"/>
    <property type="match status" value="1"/>
</dbReference>
<evidence type="ECO:0000259" key="12">
    <source>
        <dbReference type="SMART" id="SM01361"/>
    </source>
</evidence>
<organism evidence="13 14">
    <name type="scientific">Pelobates cultripes</name>
    <name type="common">Western spadefoot toad</name>
    <dbReference type="NCBI Taxonomy" id="61616"/>
    <lineage>
        <taxon>Eukaryota</taxon>
        <taxon>Metazoa</taxon>
        <taxon>Chordata</taxon>
        <taxon>Craniata</taxon>
        <taxon>Vertebrata</taxon>
        <taxon>Euteleostomi</taxon>
        <taxon>Amphibia</taxon>
        <taxon>Batrachia</taxon>
        <taxon>Anura</taxon>
        <taxon>Pelobatoidea</taxon>
        <taxon>Pelobatidae</taxon>
        <taxon>Pelobates</taxon>
    </lineage>
</organism>
<dbReference type="Pfam" id="PF07703">
    <property type="entry name" value="A2M_BRD"/>
    <property type="match status" value="1"/>
</dbReference>
<dbReference type="Pfam" id="PF01835">
    <property type="entry name" value="MG2"/>
    <property type="match status" value="1"/>
</dbReference>
<dbReference type="Gene3D" id="2.60.40.690">
    <property type="entry name" value="Alpha-macroglobulin, receptor-binding domain"/>
    <property type="match status" value="1"/>
</dbReference>
<dbReference type="Gene3D" id="2.60.40.1930">
    <property type="match status" value="2"/>
</dbReference>
<dbReference type="EMBL" id="OW240922">
    <property type="protein sequence ID" value="CAH2323038.1"/>
    <property type="molecule type" value="Genomic_DNA"/>
</dbReference>
<feature type="signal peptide" evidence="9">
    <location>
        <begin position="1"/>
        <end position="20"/>
    </location>
</feature>
<dbReference type="SUPFAM" id="SSF49410">
    <property type="entry name" value="Alpha-macroglobulin receptor domain"/>
    <property type="match status" value="1"/>
</dbReference>
<dbReference type="CDD" id="cd02897">
    <property type="entry name" value="A2M_2"/>
    <property type="match status" value="1"/>
</dbReference>
<dbReference type="PROSITE" id="PS00477">
    <property type="entry name" value="ALPHA_2_MACROGLOBULIN"/>
    <property type="match status" value="1"/>
</dbReference>
<sequence>MNFILLSFCVSVLGLRSVTTSEPHYVITVPAQMLHSSIERACVIFLSLRGALNIQMEIQRGDQVHLVAKDKIRGPNYSQCYEFQVPVVEEKQVWFFHLLAQGEDININQTKKILISKTNHVTFVQTDKPLYKPGQTVNFRVVTLDKNFSASEEKYPLVELLDPNRNRIGQWLNISPVDGIADFTFPLAEELPLGQYKISIPTLSVKSFSVSEYVLKRFEVNINLPSTVAQTDKQFTLEACGRYNYGKPVLGLFNINVCLQTTNSWPDYFAENEEETDSENCQAILGEETNSRGCISKNIDLHFFNLSNPEFEQYLEISCVLSEFITGQEEKATAKISIASQLVLEFVNIRRYYQKGLPFNGMMKVEDRNGELKPNETVFLVTNINDVDYNLRLLTNEFGIAHFTLDTTEWEDMVTLQGKFSLDESNELGSKIDAFTWLDPFYSESNSFLKIEAIASKLECGTKQLIQVNYALNKMELDPNTEHLSFFYLILAKGRIYYQEEYKLNVLEQKNEPILQGSFYLEIPVSDDMIPEISLLVFTVFMDGEVAADWATYTISTCFKNKVELKFSEKKIRPGRKVNLEVKAESGSMCSIRSVDKGLLLHQPHERTLSSTLNEITSWIAKVTNHGVPNIIEDIEEYYCIESEDQSILDKTQKKSVWYPSDPDVYSLFKISALKVFTNTKIRKPVSCVVPMFNPRSSFRTIAKSEVTDLSDPSLSEEDSERQRIHFPDTWLYELVSIGPKGHALLNLTTPDSITSWVTDAFCLGKSGFGETHDVELTTFKPYFIDLKLPYSVIQGEEFTLSAHVFSYLKYCSMVVVSLLDSPDFTSTQSMKKQFSCICADQTASFTWNITATKIGTTKIQVRSYATKQDGECTQNDLDQKKRPRSDSLAKSIIVKPRGILQEHTETTLLCPSDTTVQEELYVHIPTGWVQGSEYAHITVLGDIMGNAISNIGHSLRLPTGCGEQNMALFAPNIYIMQYLQSTKQLTPELSKQALAHLTTGYQRQLMFKHDDGSYSAFGNKDMEGNTWLTAFVLRSFAQAREFIYVEEKHIHDAVKWLSSLQMQSGCFQSVGYLFNNQLKSEVSDEVTFAAYITIALLESGAAYNESIVHDSLRCLKNQAHNVTSIYSQALLAYAFTLSGDNDLRYRMLKGLEKKAIRKGGSMHWALDSTDSGGVEISSYLLLAFLSDKTASIKDIAGASHIVSWVIKQQNSRGGFSSTQDTVVALQALSKYAKATFIESGNAKIRIRSHPGFQKQLIVDKSKSLLMQKVVLPYIPGKYTVTATGKGCVYVQTYLKYHIPPSKTDTHFILSVNTQPTVCTSHVGRSFEILVEVRYSGNRISSNMVIVEVEMLSGFISIEESVKKLEKNPLIKRTEVTAEKVIIYLEELKHQTEEFSFFVKQETLVKNLQPANVRVYDYYDPGDHSEAEYTAPCSSGTVYYYLNYFC</sequence>
<dbReference type="InterPro" id="IPR036595">
    <property type="entry name" value="A-macroglobulin_rcpt-bd_sf"/>
</dbReference>
<dbReference type="PANTHER" id="PTHR11412">
    <property type="entry name" value="MACROGLOBULIN / COMPLEMENT"/>
    <property type="match status" value="1"/>
</dbReference>
<evidence type="ECO:0000256" key="7">
    <source>
        <dbReference type="ARBA" id="ARBA00023157"/>
    </source>
</evidence>
<dbReference type="InterPro" id="IPR041813">
    <property type="entry name" value="A2M_TED"/>
</dbReference>
<keyword evidence="3" id="KW-0964">Secreted</keyword>
<dbReference type="SUPFAM" id="SSF81296">
    <property type="entry name" value="E set domains"/>
    <property type="match status" value="1"/>
</dbReference>
<dbReference type="InterPro" id="IPR014756">
    <property type="entry name" value="Ig_E-set"/>
</dbReference>
<dbReference type="InterPro" id="IPR040839">
    <property type="entry name" value="MG4"/>
</dbReference>
<dbReference type="Gene3D" id="2.60.40.1940">
    <property type="match status" value="1"/>
</dbReference>
<dbReference type="InterPro" id="IPR009048">
    <property type="entry name" value="A-macroglobulin_rcpt-bd"/>
</dbReference>
<dbReference type="SUPFAM" id="SSF48239">
    <property type="entry name" value="Terpenoid cyclases/Protein prenyltransferases"/>
    <property type="match status" value="1"/>
</dbReference>
<keyword evidence="8" id="KW-0325">Glycoprotein</keyword>
<evidence type="ECO:0000313" key="13">
    <source>
        <dbReference type="EMBL" id="CAH2323038.1"/>
    </source>
</evidence>
<feature type="domain" description="Alpha-2-macroglobulin" evidence="11">
    <location>
        <begin position="730"/>
        <end position="819"/>
    </location>
</feature>
<dbReference type="Gene3D" id="1.50.10.20">
    <property type="match status" value="1"/>
</dbReference>
<dbReference type="Pfam" id="PF17789">
    <property type="entry name" value="MG4"/>
    <property type="match status" value="1"/>
</dbReference>
<dbReference type="InterPro" id="IPR002890">
    <property type="entry name" value="MG2"/>
</dbReference>
<dbReference type="InterPro" id="IPR050473">
    <property type="entry name" value="A2M/Complement_sys"/>
</dbReference>